<proteinExistence type="predicted"/>
<gene>
    <name evidence="2" type="ORF">C823_04480</name>
</gene>
<feature type="domain" description="Tc1-like transposase DDE" evidence="1">
    <location>
        <begin position="49"/>
        <end position="223"/>
    </location>
</feature>
<dbReference type="Gene3D" id="3.30.420.10">
    <property type="entry name" value="Ribonuclease H-like superfamily/Ribonuclease H"/>
    <property type="match status" value="1"/>
</dbReference>
<dbReference type="InterPro" id="IPR038717">
    <property type="entry name" value="Tc1-like_DDE_dom"/>
</dbReference>
<dbReference type="eggNOG" id="COG3335">
    <property type="taxonomic scope" value="Bacteria"/>
</dbReference>
<accession>N2AB56</accession>
<name>N2AB56_9FIRM</name>
<sequence>MNLHPHKIRYWLHSTEKAEDPESFALKVNEICEIYRNAQDSRQEGGHVISTDEMTGIQALEHKYPDKLPQPGQCAKMEFEYIRHGTTSLIGFFDVATGRMEVPYINPTRTEEDFVKAVKALINTDPKASWTFVCDGLNTHRSESLVRYVAEACSMDLELGEKGKKGILKDMKSRSKFLHDPSHRIRFVYTPKHSSWMNQIEIWFGIINRKLLKRKSYLSIEELEQSIQRFIEQYNLTAHPFKWTYAGIPLAI</sequence>
<reference evidence="2 3" key="1">
    <citation type="journal article" date="2014" name="Genome Announc.">
        <title>Draft genome sequences of the altered schaedler flora, a defined bacterial community from gnotobiotic mice.</title>
        <authorList>
            <person name="Wannemuehler M.J."/>
            <person name="Overstreet A.M."/>
            <person name="Ward D.V."/>
            <person name="Phillips G.J."/>
        </authorList>
    </citation>
    <scope>NUCLEOTIDE SEQUENCE [LARGE SCALE GENOMIC DNA]</scope>
    <source>
        <strain evidence="2 3">ASF492</strain>
    </source>
</reference>
<dbReference type="EMBL" id="AQFT01000130">
    <property type="protein sequence ID" value="EMZ21579.1"/>
    <property type="molecule type" value="Genomic_DNA"/>
</dbReference>
<organism evidence="2 3">
    <name type="scientific">Eubacterium plexicaudatum ASF492</name>
    <dbReference type="NCBI Taxonomy" id="1235802"/>
    <lineage>
        <taxon>Bacteria</taxon>
        <taxon>Bacillati</taxon>
        <taxon>Bacillota</taxon>
        <taxon>Clostridia</taxon>
        <taxon>Eubacteriales</taxon>
        <taxon>Eubacteriaceae</taxon>
        <taxon>Eubacterium</taxon>
    </lineage>
</organism>
<dbReference type="Proteomes" id="UP000012589">
    <property type="component" value="Unassembled WGS sequence"/>
</dbReference>
<dbReference type="GO" id="GO:0003676">
    <property type="term" value="F:nucleic acid binding"/>
    <property type="evidence" value="ECO:0007669"/>
    <property type="project" value="InterPro"/>
</dbReference>
<dbReference type="PATRIC" id="fig|1235802.3.peg.4767"/>
<protein>
    <recommendedName>
        <fullName evidence="1">Tc1-like transposase DDE domain-containing protein</fullName>
    </recommendedName>
</protein>
<evidence type="ECO:0000313" key="3">
    <source>
        <dbReference type="Proteomes" id="UP000012589"/>
    </source>
</evidence>
<dbReference type="STRING" id="1235802.C823_04480"/>
<dbReference type="InterPro" id="IPR036397">
    <property type="entry name" value="RNaseH_sf"/>
</dbReference>
<dbReference type="HOGENOM" id="CLU_041125_2_1_9"/>
<keyword evidence="3" id="KW-1185">Reference proteome</keyword>
<evidence type="ECO:0000259" key="1">
    <source>
        <dbReference type="Pfam" id="PF13358"/>
    </source>
</evidence>
<dbReference type="Pfam" id="PF13358">
    <property type="entry name" value="DDE_3"/>
    <property type="match status" value="1"/>
</dbReference>
<evidence type="ECO:0000313" key="2">
    <source>
        <dbReference type="EMBL" id="EMZ21579.1"/>
    </source>
</evidence>
<dbReference type="AlphaFoldDB" id="N2AB56"/>
<comment type="caution">
    <text evidence="2">The sequence shown here is derived from an EMBL/GenBank/DDBJ whole genome shotgun (WGS) entry which is preliminary data.</text>
</comment>